<evidence type="ECO:0000256" key="1">
    <source>
        <dbReference type="ARBA" id="ARBA00001974"/>
    </source>
</evidence>
<dbReference type="GO" id="GO:0009435">
    <property type="term" value="P:NAD+ biosynthetic process"/>
    <property type="evidence" value="ECO:0007669"/>
    <property type="project" value="UniProtKB-UniPathway"/>
</dbReference>
<feature type="coiled-coil region" evidence="13">
    <location>
        <begin position="433"/>
        <end position="463"/>
    </location>
</feature>
<gene>
    <name evidence="16" type="primary">nadB</name>
    <name evidence="16" type="ORF">G3569_14735</name>
</gene>
<dbReference type="PRINTS" id="PR00411">
    <property type="entry name" value="PNDRDTASEI"/>
</dbReference>
<dbReference type="GO" id="GO:0008734">
    <property type="term" value="F:L-aspartate oxidase activity"/>
    <property type="evidence" value="ECO:0007669"/>
    <property type="project" value="UniProtKB-UniRule"/>
</dbReference>
<feature type="active site" description="Proton acceptor" evidence="11">
    <location>
        <position position="277"/>
    </location>
</feature>
<keyword evidence="6 12" id="KW-0662">Pyridine nucleotide biosynthesis</keyword>
<dbReference type="Gene3D" id="3.50.50.60">
    <property type="entry name" value="FAD/NAD(P)-binding domain"/>
    <property type="match status" value="1"/>
</dbReference>
<dbReference type="GO" id="GO:0005737">
    <property type="term" value="C:cytoplasm"/>
    <property type="evidence" value="ECO:0007669"/>
    <property type="project" value="UniProtKB-SubCell"/>
</dbReference>
<comment type="caution">
    <text evidence="16">The sequence shown here is derived from an EMBL/GenBank/DDBJ whole genome shotgun (WGS) entry which is preliminary data.</text>
</comment>
<dbReference type="Pfam" id="PF00890">
    <property type="entry name" value="FAD_binding_2"/>
    <property type="match status" value="1"/>
</dbReference>
<evidence type="ECO:0000256" key="3">
    <source>
        <dbReference type="ARBA" id="ARBA00008562"/>
    </source>
</evidence>
<dbReference type="FunFam" id="3.90.700.10:FF:000002">
    <property type="entry name" value="L-aspartate oxidase"/>
    <property type="match status" value="1"/>
</dbReference>
<dbReference type="AlphaFoldDB" id="A0A6M1THM9"/>
<dbReference type="SUPFAM" id="SSF56425">
    <property type="entry name" value="Succinate dehydrogenase/fumarate reductase flavoprotein, catalytic domain"/>
    <property type="match status" value="1"/>
</dbReference>
<dbReference type="UniPathway" id="UPA00253">
    <property type="reaction ID" value="UER00326"/>
</dbReference>
<dbReference type="Pfam" id="PF02910">
    <property type="entry name" value="Succ_DH_flav_C"/>
    <property type="match status" value="1"/>
</dbReference>
<dbReference type="PANTHER" id="PTHR42716">
    <property type="entry name" value="L-ASPARTATE OXIDASE"/>
    <property type="match status" value="1"/>
</dbReference>
<dbReference type="SUPFAM" id="SSF46977">
    <property type="entry name" value="Succinate dehydrogenase/fumarate reductase flavoprotein C-terminal domain"/>
    <property type="match status" value="1"/>
</dbReference>
<dbReference type="NCBIfam" id="TIGR00551">
    <property type="entry name" value="nadB"/>
    <property type="match status" value="1"/>
</dbReference>
<evidence type="ECO:0000313" key="17">
    <source>
        <dbReference type="Proteomes" id="UP000479132"/>
    </source>
</evidence>
<keyword evidence="5 12" id="KW-0285">Flavoprotein</keyword>
<evidence type="ECO:0000259" key="14">
    <source>
        <dbReference type="Pfam" id="PF00890"/>
    </source>
</evidence>
<keyword evidence="13" id="KW-0175">Coiled coil</keyword>
<comment type="function">
    <text evidence="12">Catalyzes the oxidation of L-aspartate to iminoaspartate.</text>
</comment>
<evidence type="ECO:0000256" key="10">
    <source>
        <dbReference type="NCBIfam" id="TIGR00551"/>
    </source>
</evidence>
<evidence type="ECO:0000256" key="7">
    <source>
        <dbReference type="ARBA" id="ARBA00022827"/>
    </source>
</evidence>
<dbReference type="PIRSF" id="PIRSF000171">
    <property type="entry name" value="SDHA_APRA_LASPO"/>
    <property type="match status" value="1"/>
</dbReference>
<organism evidence="16 17">
    <name type="scientific">Fodinibius halophilus</name>
    <dbReference type="NCBI Taxonomy" id="1736908"/>
    <lineage>
        <taxon>Bacteria</taxon>
        <taxon>Pseudomonadati</taxon>
        <taxon>Balneolota</taxon>
        <taxon>Balneolia</taxon>
        <taxon>Balneolales</taxon>
        <taxon>Balneolaceae</taxon>
        <taxon>Fodinibius</taxon>
    </lineage>
</organism>
<feature type="domain" description="FAD-dependent oxidoreductase 2 FAD-binding" evidence="14">
    <location>
        <begin position="9"/>
        <end position="379"/>
    </location>
</feature>
<keyword evidence="8 12" id="KW-0560">Oxidoreductase</keyword>
<comment type="pathway">
    <text evidence="2 12">Cofactor biosynthesis; NAD(+) biosynthesis; iminoaspartate from L-aspartate (oxidase route): step 1/1.</text>
</comment>
<protein>
    <recommendedName>
        <fullName evidence="4 10">L-aspartate oxidase</fullName>
        <ecNumber evidence="4 10">1.4.3.16</ecNumber>
    </recommendedName>
</protein>
<dbReference type="InterPro" id="IPR015939">
    <property type="entry name" value="Fum_Rdtase/Succ_DH_flav-like_C"/>
</dbReference>
<dbReference type="EC" id="1.4.3.16" evidence="4 10"/>
<dbReference type="Gene3D" id="3.90.700.10">
    <property type="entry name" value="Succinate dehydrogenase/fumarate reductase flavoprotein, catalytic domain"/>
    <property type="match status" value="1"/>
</dbReference>
<keyword evidence="17" id="KW-1185">Reference proteome</keyword>
<evidence type="ECO:0000313" key="16">
    <source>
        <dbReference type="EMBL" id="NGP89612.1"/>
    </source>
</evidence>
<dbReference type="RefSeq" id="WP_165270542.1">
    <property type="nucleotide sequence ID" value="NZ_JAALLS010000022.1"/>
</dbReference>
<evidence type="ECO:0000256" key="5">
    <source>
        <dbReference type="ARBA" id="ARBA00022630"/>
    </source>
</evidence>
<dbReference type="InterPro" id="IPR027477">
    <property type="entry name" value="Succ_DH/fumarate_Rdtase_cat_sf"/>
</dbReference>
<dbReference type="InterPro" id="IPR005288">
    <property type="entry name" value="NadB"/>
</dbReference>
<evidence type="ECO:0000256" key="8">
    <source>
        <dbReference type="ARBA" id="ARBA00023002"/>
    </source>
</evidence>
<comment type="catalytic activity">
    <reaction evidence="9">
        <text>L-aspartate + O2 = iminosuccinate + H2O2</text>
        <dbReference type="Rhea" id="RHEA:25876"/>
        <dbReference type="ChEBI" id="CHEBI:15379"/>
        <dbReference type="ChEBI" id="CHEBI:16240"/>
        <dbReference type="ChEBI" id="CHEBI:29991"/>
        <dbReference type="ChEBI" id="CHEBI:77875"/>
        <dbReference type="EC" id="1.4.3.16"/>
    </reaction>
    <physiologicalReaction direction="left-to-right" evidence="9">
        <dbReference type="Rhea" id="RHEA:25877"/>
    </physiologicalReaction>
</comment>
<evidence type="ECO:0000256" key="4">
    <source>
        <dbReference type="ARBA" id="ARBA00012173"/>
    </source>
</evidence>
<dbReference type="Gene3D" id="1.20.58.100">
    <property type="entry name" value="Fumarate reductase/succinate dehydrogenase flavoprotein-like, C-terminal domain"/>
    <property type="match status" value="1"/>
</dbReference>
<comment type="cofactor">
    <cofactor evidence="1 12">
        <name>FAD</name>
        <dbReference type="ChEBI" id="CHEBI:57692"/>
    </cofactor>
</comment>
<dbReference type="EMBL" id="JAALLS010000022">
    <property type="protein sequence ID" value="NGP89612.1"/>
    <property type="molecule type" value="Genomic_DNA"/>
</dbReference>
<proteinExistence type="inferred from homology"/>
<dbReference type="Proteomes" id="UP000479132">
    <property type="component" value="Unassembled WGS sequence"/>
</dbReference>
<dbReference type="InterPro" id="IPR003953">
    <property type="entry name" value="FAD-dep_OxRdtase_2_FAD-bd"/>
</dbReference>
<evidence type="ECO:0000256" key="9">
    <source>
        <dbReference type="ARBA" id="ARBA00048305"/>
    </source>
</evidence>
<evidence type="ECO:0000256" key="2">
    <source>
        <dbReference type="ARBA" id="ARBA00004950"/>
    </source>
</evidence>
<dbReference type="SUPFAM" id="SSF51905">
    <property type="entry name" value="FAD/NAD(P)-binding domain"/>
    <property type="match status" value="1"/>
</dbReference>
<sequence>MNSNTSITDFLIIGSGAAGLHAAWHASQYGNVTLVTKSSLEASSSYWAQGGIAAVLNDQDSFESHKNDTLEAGRGICNKQAVDILVKEGAKRVQELIERGMPFDMENGDIELGLEGGHSNRRVLHANGAATGKALVEFLAELVQQQSNIKVLEHAFAYELCTDGEQCTGASTYLYQEEQLLTVQSPVTILATGGYSGLYQRSTNPHTSTGDGLWLGYNIGATLRDLEFIQFHPTAFYTGDGSTFLISEAVRGEGARLFNEAGERFMAKYSQQELAPRDIVSQEIFRQIQHQKTDHVYLDVSHLDIDKLRNHFPTLIRRIEEQGIDLRNKGIPVAPAAHYCIGGIETDLHARTSIEGLYACGEVAATGIHGANRLASNSLLECLVFSKRAVDVAAENDISVDKQTASTEFKVDDEQESSFTELQQQVAELLSNYVGIRRSKERLKKALKELEVLENKLTPVDNEYYYLRSKGLIRIAKLISRSALEREESRGVHTRSDFPELQPSSAPIHYQKENLKTLSV</sequence>
<comment type="similarity">
    <text evidence="3 12">Belongs to the FAD-dependent oxidoreductase 2 family. NadB subfamily.</text>
</comment>
<name>A0A6M1THM9_9BACT</name>
<dbReference type="InterPro" id="IPR036188">
    <property type="entry name" value="FAD/NAD-bd_sf"/>
</dbReference>
<keyword evidence="7 12" id="KW-0274">FAD</keyword>
<evidence type="ECO:0000259" key="15">
    <source>
        <dbReference type="Pfam" id="PF02910"/>
    </source>
</evidence>
<dbReference type="PRINTS" id="PR00368">
    <property type="entry name" value="FADPNR"/>
</dbReference>
<evidence type="ECO:0000256" key="11">
    <source>
        <dbReference type="PIRSR" id="PIRSR000171-1"/>
    </source>
</evidence>
<dbReference type="PANTHER" id="PTHR42716:SF2">
    <property type="entry name" value="L-ASPARTATE OXIDASE, CHLOROPLASTIC"/>
    <property type="match status" value="1"/>
</dbReference>
<dbReference type="InterPro" id="IPR037099">
    <property type="entry name" value="Fum_R/Succ_DH_flav-like_C_sf"/>
</dbReference>
<feature type="domain" description="Fumarate reductase/succinate dehydrogenase flavoprotein-like C-terminal" evidence="15">
    <location>
        <begin position="424"/>
        <end position="500"/>
    </location>
</feature>
<accession>A0A6M1THM9</accession>
<evidence type="ECO:0000256" key="13">
    <source>
        <dbReference type="SAM" id="Coils"/>
    </source>
</evidence>
<evidence type="ECO:0000256" key="6">
    <source>
        <dbReference type="ARBA" id="ARBA00022642"/>
    </source>
</evidence>
<comment type="subcellular location">
    <subcellularLocation>
        <location evidence="12">Cytoplasm</location>
    </subcellularLocation>
</comment>
<evidence type="ECO:0000256" key="12">
    <source>
        <dbReference type="RuleBase" id="RU362049"/>
    </source>
</evidence>
<reference evidence="16 17" key="1">
    <citation type="submission" date="2020-02" db="EMBL/GenBank/DDBJ databases">
        <title>Aliifodinibius halophilus 2W32, complete genome.</title>
        <authorList>
            <person name="Li Y."/>
            <person name="Wu S."/>
        </authorList>
    </citation>
    <scope>NUCLEOTIDE SEQUENCE [LARGE SCALE GENOMIC DNA]</scope>
    <source>
        <strain evidence="16 17">2W32</strain>
    </source>
</reference>